<dbReference type="EMBL" id="BAABME010001464">
    <property type="protein sequence ID" value="GAA0149768.1"/>
    <property type="molecule type" value="Genomic_DNA"/>
</dbReference>
<proteinExistence type="predicted"/>
<sequence length="106" mass="11280">MHPGRGGDGGWAVEDDDGVANIDGCVGRGIEIWVDIVGMGLYEKVGIEAGAVRTDGWRMGTFDDMGAIGDEDIITKGVVGTPADTLLNRKASYEHNLLSHNSQHLQ</sequence>
<organism evidence="1 2">
    <name type="scientific">Lithospermum erythrorhizon</name>
    <name type="common">Purple gromwell</name>
    <name type="synonym">Lithospermum officinale var. erythrorhizon</name>
    <dbReference type="NCBI Taxonomy" id="34254"/>
    <lineage>
        <taxon>Eukaryota</taxon>
        <taxon>Viridiplantae</taxon>
        <taxon>Streptophyta</taxon>
        <taxon>Embryophyta</taxon>
        <taxon>Tracheophyta</taxon>
        <taxon>Spermatophyta</taxon>
        <taxon>Magnoliopsida</taxon>
        <taxon>eudicotyledons</taxon>
        <taxon>Gunneridae</taxon>
        <taxon>Pentapetalae</taxon>
        <taxon>asterids</taxon>
        <taxon>lamiids</taxon>
        <taxon>Boraginales</taxon>
        <taxon>Boraginaceae</taxon>
        <taxon>Boraginoideae</taxon>
        <taxon>Lithospermeae</taxon>
        <taxon>Lithospermum</taxon>
    </lineage>
</organism>
<evidence type="ECO:0000313" key="1">
    <source>
        <dbReference type="EMBL" id="GAA0149768.1"/>
    </source>
</evidence>
<dbReference type="AlphaFoldDB" id="A0AAV3PEV9"/>
<dbReference type="Proteomes" id="UP001454036">
    <property type="component" value="Unassembled WGS sequence"/>
</dbReference>
<gene>
    <name evidence="1" type="ORF">LIER_08865</name>
</gene>
<keyword evidence="2" id="KW-1185">Reference proteome</keyword>
<name>A0AAV3PEV9_LITER</name>
<evidence type="ECO:0000313" key="2">
    <source>
        <dbReference type="Proteomes" id="UP001454036"/>
    </source>
</evidence>
<accession>A0AAV3PEV9</accession>
<comment type="caution">
    <text evidence="1">The sequence shown here is derived from an EMBL/GenBank/DDBJ whole genome shotgun (WGS) entry which is preliminary data.</text>
</comment>
<protein>
    <submittedName>
        <fullName evidence="1">Uncharacterized protein</fullName>
    </submittedName>
</protein>
<reference evidence="1 2" key="1">
    <citation type="submission" date="2024-01" db="EMBL/GenBank/DDBJ databases">
        <title>The complete chloroplast genome sequence of Lithospermum erythrorhizon: insights into the phylogenetic relationship among Boraginaceae species and the maternal lineages of purple gromwells.</title>
        <authorList>
            <person name="Okada T."/>
            <person name="Watanabe K."/>
        </authorList>
    </citation>
    <scope>NUCLEOTIDE SEQUENCE [LARGE SCALE GENOMIC DNA]</scope>
</reference>